<evidence type="ECO:0000313" key="1">
    <source>
        <dbReference type="EMBL" id="KAF2628017.1"/>
    </source>
</evidence>
<sequence>MSHLSIGFEDTTELPSRYPLTNVLSLPYELLQSILSSIANFEPWTYSSNTRCADATITDKDVLLSTRDLTPLNLASINRHILGLSSTNDWLMLTLSRHPYRLSQSDKGGILSAITQALRRMNARLERMHWAGRKSNASPQILGDREIASSKNLDTASVQDAPVYDDSFDQTPSDIPMKQYFASVQSEEESYTNEYILTRPMCAARPFNGTSSSTSAVVVYDPTPILKLSNLDIAQRVRQSELPRATEQFAALLVAVLITLAPRRLSLLENLEKLERDTPIPTIEPCECRDFATSKTSFRTDRPRSLSGSTVAELLPHEETLSFSTISTVYSSDRNHDVRSAEKRESEEKDVGTSPKRPKLSEYKQVSSGRVATLMDRFEKFHL</sequence>
<name>A0ACB6S3B7_9PLEO</name>
<evidence type="ECO:0000313" key="2">
    <source>
        <dbReference type="Proteomes" id="UP000799754"/>
    </source>
</evidence>
<protein>
    <submittedName>
        <fullName evidence="1">Uncharacterized protein</fullName>
    </submittedName>
</protein>
<organism evidence="1 2">
    <name type="scientific">Macroventuria anomochaeta</name>
    <dbReference type="NCBI Taxonomy" id="301207"/>
    <lineage>
        <taxon>Eukaryota</taxon>
        <taxon>Fungi</taxon>
        <taxon>Dikarya</taxon>
        <taxon>Ascomycota</taxon>
        <taxon>Pezizomycotina</taxon>
        <taxon>Dothideomycetes</taxon>
        <taxon>Pleosporomycetidae</taxon>
        <taxon>Pleosporales</taxon>
        <taxon>Pleosporineae</taxon>
        <taxon>Didymellaceae</taxon>
        <taxon>Macroventuria</taxon>
    </lineage>
</organism>
<dbReference type="Proteomes" id="UP000799754">
    <property type="component" value="Unassembled WGS sequence"/>
</dbReference>
<proteinExistence type="predicted"/>
<comment type="caution">
    <text evidence="1">The sequence shown here is derived from an EMBL/GenBank/DDBJ whole genome shotgun (WGS) entry which is preliminary data.</text>
</comment>
<accession>A0ACB6S3B7</accession>
<gene>
    <name evidence="1" type="ORF">BU25DRAFT_410641</name>
</gene>
<reference evidence="1" key="1">
    <citation type="journal article" date="2020" name="Stud. Mycol.">
        <title>101 Dothideomycetes genomes: a test case for predicting lifestyles and emergence of pathogens.</title>
        <authorList>
            <person name="Haridas S."/>
            <person name="Albert R."/>
            <person name="Binder M."/>
            <person name="Bloem J."/>
            <person name="Labutti K."/>
            <person name="Salamov A."/>
            <person name="Andreopoulos B."/>
            <person name="Baker S."/>
            <person name="Barry K."/>
            <person name="Bills G."/>
            <person name="Bluhm B."/>
            <person name="Cannon C."/>
            <person name="Castanera R."/>
            <person name="Culley D."/>
            <person name="Daum C."/>
            <person name="Ezra D."/>
            <person name="Gonzalez J."/>
            <person name="Henrissat B."/>
            <person name="Kuo A."/>
            <person name="Liang C."/>
            <person name="Lipzen A."/>
            <person name="Lutzoni F."/>
            <person name="Magnuson J."/>
            <person name="Mondo S."/>
            <person name="Nolan M."/>
            <person name="Ohm R."/>
            <person name="Pangilinan J."/>
            <person name="Park H.-J."/>
            <person name="Ramirez L."/>
            <person name="Alfaro M."/>
            <person name="Sun H."/>
            <person name="Tritt A."/>
            <person name="Yoshinaga Y."/>
            <person name="Zwiers L.-H."/>
            <person name="Turgeon B."/>
            <person name="Goodwin S."/>
            <person name="Spatafora J."/>
            <person name="Crous P."/>
            <person name="Grigoriev I."/>
        </authorList>
    </citation>
    <scope>NUCLEOTIDE SEQUENCE</scope>
    <source>
        <strain evidence="1">CBS 525.71</strain>
    </source>
</reference>
<keyword evidence="2" id="KW-1185">Reference proteome</keyword>
<dbReference type="EMBL" id="MU006715">
    <property type="protein sequence ID" value="KAF2628017.1"/>
    <property type="molecule type" value="Genomic_DNA"/>
</dbReference>